<dbReference type="AlphaFoldDB" id="G7URJ5"/>
<feature type="transmembrane region" description="Helical" evidence="1">
    <location>
        <begin position="48"/>
        <end position="67"/>
    </location>
</feature>
<feature type="transmembrane region" description="Helical" evidence="1">
    <location>
        <begin position="115"/>
        <end position="135"/>
    </location>
</feature>
<gene>
    <name evidence="2" type="ordered locus">DSC_00085</name>
</gene>
<keyword evidence="1" id="KW-0472">Membrane</keyword>
<proteinExistence type="predicted"/>
<evidence type="ECO:0000256" key="1">
    <source>
        <dbReference type="SAM" id="Phobius"/>
    </source>
</evidence>
<reference evidence="2 3" key="1">
    <citation type="journal article" date="2012" name="J. Bacteriol.">
        <title>Complete Genome Sequence of the BTEX-Degrading Bacterium Pseudoxanthomonas spadix BD-a59.</title>
        <authorList>
            <person name="Lee S.H."/>
            <person name="Jin H.M."/>
            <person name="Lee H.J."/>
            <person name="Kim J.M."/>
            <person name="Jeon C.O."/>
        </authorList>
    </citation>
    <scope>NUCLEOTIDE SEQUENCE [LARGE SCALE GENOMIC DNA]</scope>
    <source>
        <strain evidence="2 3">BD-a59</strain>
    </source>
</reference>
<dbReference type="OrthoDB" id="5988500at2"/>
<dbReference type="STRING" id="1045855.DSC_00085"/>
<dbReference type="Proteomes" id="UP000005870">
    <property type="component" value="Chromosome"/>
</dbReference>
<protein>
    <submittedName>
        <fullName evidence="2">Uncharacterized protein</fullName>
    </submittedName>
</protein>
<sequence length="150" mass="15342">MIGPASPRQRLILAAAVAFVLDFAPGLLAARLLPARLQAFTAHGNGFIQPATCVVLAISLLLGGWIGGRRFLPIGVALVLLLQLMALALLVQIAHGAMPQRPLSVTAASVVAGNVPGLGLQLLAAALGALAGAAVHRRRPLPPLPIQESP</sequence>
<feature type="transmembrane region" description="Helical" evidence="1">
    <location>
        <begin position="74"/>
        <end position="95"/>
    </location>
</feature>
<dbReference type="KEGG" id="psd:DSC_00085"/>
<evidence type="ECO:0000313" key="3">
    <source>
        <dbReference type="Proteomes" id="UP000005870"/>
    </source>
</evidence>
<dbReference type="HOGENOM" id="CLU_1739030_0_0_6"/>
<dbReference type="EMBL" id="CP003093">
    <property type="protein sequence ID" value="AER54670.1"/>
    <property type="molecule type" value="Genomic_DNA"/>
</dbReference>
<keyword evidence="1" id="KW-1133">Transmembrane helix</keyword>
<organism evidence="2 3">
    <name type="scientific">Pseudoxanthomonas spadix (strain BD-a59)</name>
    <dbReference type="NCBI Taxonomy" id="1045855"/>
    <lineage>
        <taxon>Bacteria</taxon>
        <taxon>Pseudomonadati</taxon>
        <taxon>Pseudomonadota</taxon>
        <taxon>Gammaproteobacteria</taxon>
        <taxon>Lysobacterales</taxon>
        <taxon>Lysobacteraceae</taxon>
        <taxon>Pseudoxanthomonas</taxon>
    </lineage>
</organism>
<evidence type="ECO:0000313" key="2">
    <source>
        <dbReference type="EMBL" id="AER54670.1"/>
    </source>
</evidence>
<keyword evidence="1" id="KW-0812">Transmembrane</keyword>
<dbReference type="RefSeq" id="WP_014161991.1">
    <property type="nucleotide sequence ID" value="NC_016147.2"/>
</dbReference>
<name>G7URJ5_PSEUP</name>
<keyword evidence="3" id="KW-1185">Reference proteome</keyword>
<accession>G7URJ5</accession>